<accession>A0A5B7EHF7</accession>
<proteinExistence type="predicted"/>
<gene>
    <name evidence="2" type="ORF">E2C01_025913</name>
</gene>
<dbReference type="Proteomes" id="UP000324222">
    <property type="component" value="Unassembled WGS sequence"/>
</dbReference>
<evidence type="ECO:0000256" key="1">
    <source>
        <dbReference type="SAM" id="MobiDB-lite"/>
    </source>
</evidence>
<comment type="caution">
    <text evidence="2">The sequence shown here is derived from an EMBL/GenBank/DDBJ whole genome shotgun (WGS) entry which is preliminary data.</text>
</comment>
<feature type="region of interest" description="Disordered" evidence="1">
    <location>
        <begin position="34"/>
        <end position="71"/>
    </location>
</feature>
<reference evidence="2 3" key="1">
    <citation type="submission" date="2019-05" db="EMBL/GenBank/DDBJ databases">
        <title>Another draft genome of Portunus trituberculatus and its Hox gene families provides insights of decapod evolution.</title>
        <authorList>
            <person name="Jeong J.-H."/>
            <person name="Song I."/>
            <person name="Kim S."/>
            <person name="Choi T."/>
            <person name="Kim D."/>
            <person name="Ryu S."/>
            <person name="Kim W."/>
        </authorList>
    </citation>
    <scope>NUCLEOTIDE SEQUENCE [LARGE SCALE GENOMIC DNA]</scope>
    <source>
        <tissue evidence="2">Muscle</tissue>
    </source>
</reference>
<protein>
    <submittedName>
        <fullName evidence="2">Uncharacterized protein</fullName>
    </submittedName>
</protein>
<dbReference type="EMBL" id="VSRR010002658">
    <property type="protein sequence ID" value="MPC32596.1"/>
    <property type="molecule type" value="Genomic_DNA"/>
</dbReference>
<name>A0A5B7EHF7_PORTR</name>
<sequence length="71" mass="7599">MTVVCLGLGRASPRRPLPLLRKVLALLRQDLRSGANMSPRQGKTAAPGQRALESTYTRALGIPHHGRGNGT</sequence>
<dbReference type="AlphaFoldDB" id="A0A5B7EHF7"/>
<evidence type="ECO:0000313" key="3">
    <source>
        <dbReference type="Proteomes" id="UP000324222"/>
    </source>
</evidence>
<evidence type="ECO:0000313" key="2">
    <source>
        <dbReference type="EMBL" id="MPC32596.1"/>
    </source>
</evidence>
<organism evidence="2 3">
    <name type="scientific">Portunus trituberculatus</name>
    <name type="common">Swimming crab</name>
    <name type="synonym">Neptunus trituberculatus</name>
    <dbReference type="NCBI Taxonomy" id="210409"/>
    <lineage>
        <taxon>Eukaryota</taxon>
        <taxon>Metazoa</taxon>
        <taxon>Ecdysozoa</taxon>
        <taxon>Arthropoda</taxon>
        <taxon>Crustacea</taxon>
        <taxon>Multicrustacea</taxon>
        <taxon>Malacostraca</taxon>
        <taxon>Eumalacostraca</taxon>
        <taxon>Eucarida</taxon>
        <taxon>Decapoda</taxon>
        <taxon>Pleocyemata</taxon>
        <taxon>Brachyura</taxon>
        <taxon>Eubrachyura</taxon>
        <taxon>Portunoidea</taxon>
        <taxon>Portunidae</taxon>
        <taxon>Portuninae</taxon>
        <taxon>Portunus</taxon>
    </lineage>
</organism>
<keyword evidence="3" id="KW-1185">Reference proteome</keyword>